<accession>A0A0E0MJF7</accession>
<protein>
    <recommendedName>
        <fullName evidence="4">Saccharopine dehydrogenase NADP binding domain-containing protein</fullName>
    </recommendedName>
</protein>
<evidence type="ECO:0000313" key="3">
    <source>
        <dbReference type="Proteomes" id="UP000026962"/>
    </source>
</evidence>
<dbReference type="AlphaFoldDB" id="A0A0E0MJF7"/>
<proteinExistence type="predicted"/>
<feature type="region of interest" description="Disordered" evidence="1">
    <location>
        <begin position="75"/>
        <end position="116"/>
    </location>
</feature>
<dbReference type="eggNOG" id="ENOG502QQSS">
    <property type="taxonomic scope" value="Eukaryota"/>
</dbReference>
<feature type="compositionally biased region" description="Low complexity" evidence="1">
    <location>
        <begin position="16"/>
        <end position="37"/>
    </location>
</feature>
<dbReference type="SUPFAM" id="SSF51735">
    <property type="entry name" value="NAD(P)-binding Rossmann-fold domains"/>
    <property type="match status" value="1"/>
</dbReference>
<evidence type="ECO:0000256" key="1">
    <source>
        <dbReference type="SAM" id="MobiDB-lite"/>
    </source>
</evidence>
<name>A0A0E0MJF7_ORYPU</name>
<dbReference type="InterPro" id="IPR036291">
    <property type="entry name" value="NAD(P)-bd_dom_sf"/>
</dbReference>
<evidence type="ECO:0000313" key="2">
    <source>
        <dbReference type="EnsemblPlants" id="OPUNC12G02250.1"/>
    </source>
</evidence>
<reference evidence="2" key="2">
    <citation type="submission" date="2018-05" db="EMBL/GenBank/DDBJ databases">
        <title>OpunRS2 (Oryza punctata Reference Sequence Version 2).</title>
        <authorList>
            <person name="Zhang J."/>
            <person name="Kudrna D."/>
            <person name="Lee S."/>
            <person name="Talag J."/>
            <person name="Welchert J."/>
            <person name="Wing R.A."/>
        </authorList>
    </citation>
    <scope>NUCLEOTIDE SEQUENCE [LARGE SCALE GENOMIC DNA]</scope>
</reference>
<dbReference type="EnsemblPlants" id="OPUNC12G02250.1">
    <property type="protein sequence ID" value="OPUNC12G02250.1"/>
    <property type="gene ID" value="OPUNC12G02250"/>
</dbReference>
<reference evidence="2" key="1">
    <citation type="submission" date="2015-04" db="UniProtKB">
        <authorList>
            <consortium name="EnsemblPlants"/>
        </authorList>
    </citation>
    <scope>IDENTIFICATION</scope>
</reference>
<dbReference type="Gramene" id="OPUNC12G02250.1">
    <property type="protein sequence ID" value="OPUNC12G02250.1"/>
    <property type="gene ID" value="OPUNC12G02250"/>
</dbReference>
<keyword evidence="3" id="KW-1185">Reference proteome</keyword>
<evidence type="ECO:0008006" key="4">
    <source>
        <dbReference type="Google" id="ProtNLM"/>
    </source>
</evidence>
<dbReference type="OMA" id="CIDAGTP"/>
<dbReference type="PANTHER" id="PTHR43796:SF2">
    <property type="entry name" value="CARBOXYNORSPERMIDINE SYNTHASE"/>
    <property type="match status" value="1"/>
</dbReference>
<feature type="region of interest" description="Disordered" evidence="1">
    <location>
        <begin position="1"/>
        <end position="37"/>
    </location>
</feature>
<dbReference type="Proteomes" id="UP000026962">
    <property type="component" value="Chromosome 12"/>
</dbReference>
<organism evidence="2">
    <name type="scientific">Oryza punctata</name>
    <name type="common">Red rice</name>
    <dbReference type="NCBI Taxonomy" id="4537"/>
    <lineage>
        <taxon>Eukaryota</taxon>
        <taxon>Viridiplantae</taxon>
        <taxon>Streptophyta</taxon>
        <taxon>Embryophyta</taxon>
        <taxon>Tracheophyta</taxon>
        <taxon>Spermatophyta</taxon>
        <taxon>Magnoliopsida</taxon>
        <taxon>Liliopsida</taxon>
        <taxon>Poales</taxon>
        <taxon>Poaceae</taxon>
        <taxon>BOP clade</taxon>
        <taxon>Oryzoideae</taxon>
        <taxon>Oryzeae</taxon>
        <taxon>Oryzinae</taxon>
        <taxon>Oryza</taxon>
    </lineage>
</organism>
<sequence>MATVVRAYMPLPTPPAAVASSSATPSTDAPRRSSSSTRVLVLGGTGRVGGSTATALSKLRPGLNILIAGRNRPSLVTEERKEKDEAVQWPDKEEARRGAVEEEEETTEQDQGGRLDFKIKGGLVPNAAQEPNVLPGPRTRRPNSHYTGEQWVQEKGESLASKLGEQSEFVQVDIRDRNMLEKTLQVIHKLLVMFDHSSFVSPDVDLVVHAAGPFQRENECTVLQAAIATKTAYIDVCDDTDYSWRAKGFHEQAKACGVPAITTAGIYPGVSNVMAAELVHASRSENAGSGGAGPTILTTSFLLLAEDVIAYNKGEEIKLKPYSGALSIDFGKGVRKKDVYLLNLPEVKSAYKVLGVPTVSARFGTAPFFWNWGMQAFANFLPVEFLRDKNKVLKLVEFVDPFVRVIDGISGERVSMRVDLDCSNGKNTIGLFSHRKLSVSVGYAIAAFALAVLEDSTQPGVWFPEEPEGIAIESRKVLLERASQGTTNFVMNKPSWMIETDPKEVGLGIYV</sequence>
<dbReference type="STRING" id="4537.A0A0E0MJF7"/>
<dbReference type="Gene3D" id="3.40.50.720">
    <property type="entry name" value="NAD(P)-binding Rossmann-like Domain"/>
    <property type="match status" value="1"/>
</dbReference>
<feature type="compositionally biased region" description="Basic and acidic residues" evidence="1">
    <location>
        <begin position="77"/>
        <end position="100"/>
    </location>
</feature>
<dbReference type="PANTHER" id="PTHR43796">
    <property type="entry name" value="CARBOXYNORSPERMIDINE SYNTHASE"/>
    <property type="match status" value="1"/>
</dbReference>
<dbReference type="HOGENOM" id="CLU_032858_1_0_1"/>